<dbReference type="EMBL" id="BARW01032865">
    <property type="protein sequence ID" value="GAJ03908.1"/>
    <property type="molecule type" value="Genomic_DNA"/>
</dbReference>
<dbReference type="InterPro" id="IPR001466">
    <property type="entry name" value="Beta-lactam-related"/>
</dbReference>
<dbReference type="SUPFAM" id="SSF56601">
    <property type="entry name" value="beta-lactamase/transpeptidase-like"/>
    <property type="match status" value="1"/>
</dbReference>
<proteinExistence type="predicted"/>
<evidence type="ECO:0000259" key="1">
    <source>
        <dbReference type="Pfam" id="PF00144"/>
    </source>
</evidence>
<reference evidence="2" key="1">
    <citation type="journal article" date="2014" name="Front. Microbiol.">
        <title>High frequency of phylogenetically diverse reductive dehalogenase-homologous genes in deep subseafloor sedimentary metagenomes.</title>
        <authorList>
            <person name="Kawai M."/>
            <person name="Futagami T."/>
            <person name="Toyoda A."/>
            <person name="Takaki Y."/>
            <person name="Nishi S."/>
            <person name="Hori S."/>
            <person name="Arai W."/>
            <person name="Tsubouchi T."/>
            <person name="Morono Y."/>
            <person name="Uchiyama I."/>
            <person name="Ito T."/>
            <person name="Fujiyama A."/>
            <person name="Inagaki F."/>
            <person name="Takami H."/>
        </authorList>
    </citation>
    <scope>NUCLEOTIDE SEQUENCE</scope>
    <source>
        <strain evidence="2">Expedition CK06-06</strain>
    </source>
</reference>
<evidence type="ECO:0000313" key="2">
    <source>
        <dbReference type="EMBL" id="GAJ03908.1"/>
    </source>
</evidence>
<dbReference type="PANTHER" id="PTHR43319">
    <property type="entry name" value="BETA-LACTAMASE-RELATED"/>
    <property type="match status" value="1"/>
</dbReference>
<accession>X1TF18</accession>
<dbReference type="InterPro" id="IPR012338">
    <property type="entry name" value="Beta-lactam/transpept-like"/>
</dbReference>
<dbReference type="InterPro" id="IPR052907">
    <property type="entry name" value="Beta-lactamase/esterase"/>
</dbReference>
<organism evidence="2">
    <name type="scientific">marine sediment metagenome</name>
    <dbReference type="NCBI Taxonomy" id="412755"/>
    <lineage>
        <taxon>unclassified sequences</taxon>
        <taxon>metagenomes</taxon>
        <taxon>ecological metagenomes</taxon>
    </lineage>
</organism>
<dbReference type="Pfam" id="PF00144">
    <property type="entry name" value="Beta-lactamase"/>
    <property type="match status" value="1"/>
</dbReference>
<gene>
    <name evidence="2" type="ORF">S12H4_51914</name>
</gene>
<dbReference type="PANTHER" id="PTHR43319:SF3">
    <property type="entry name" value="BETA-LACTAMASE-RELATED DOMAIN-CONTAINING PROTEIN"/>
    <property type="match status" value="1"/>
</dbReference>
<dbReference type="Gene3D" id="3.40.710.10">
    <property type="entry name" value="DD-peptidase/beta-lactamase superfamily"/>
    <property type="match status" value="1"/>
</dbReference>
<name>X1TF18_9ZZZZ</name>
<feature type="domain" description="Beta-lactamase-related" evidence="1">
    <location>
        <begin position="26"/>
        <end position="149"/>
    </location>
</feature>
<protein>
    <recommendedName>
        <fullName evidence="1">Beta-lactamase-related domain-containing protein</fullName>
    </recommendedName>
</protein>
<sequence>PPKLEPGDPNYIDPDSMLGKVMANPEMTAEPSRDRAWRAAEIPAANGHGNARSVTRVMAALACGGELDGIRLLTLPTIEKAIEEQCYGPDLVLAVPIRYGLGFGLTSKEMPVGPNPRTFFWGGWGGSLTVVDLDAKVSLTYVMNKMSADTLGDIRGARSLMALYAAL</sequence>
<dbReference type="AlphaFoldDB" id="X1TF18"/>
<comment type="caution">
    <text evidence="2">The sequence shown here is derived from an EMBL/GenBank/DDBJ whole genome shotgun (WGS) entry which is preliminary data.</text>
</comment>
<feature type="non-terminal residue" evidence="2">
    <location>
        <position position="1"/>
    </location>
</feature>